<name>A0A0X3V7U9_9ACTN</name>
<dbReference type="SUPFAM" id="SSF53850">
    <property type="entry name" value="Periplasmic binding protein-like II"/>
    <property type="match status" value="1"/>
</dbReference>
<dbReference type="OrthoDB" id="7918484at2"/>
<keyword evidence="3" id="KW-1185">Reference proteome</keyword>
<evidence type="ECO:0000256" key="1">
    <source>
        <dbReference type="SAM" id="SignalP"/>
    </source>
</evidence>
<sequence length="425" mass="46296">MAVSRRTLLRGGLAGLALAGTGAAATGCGDSGDDGKTLRFAWWGSEERAKVTQKVVDLFHTKHPDITIKTTYAAFDPYFQKLATEMSGGNAPDVLQMSERYVREYAERNTLLDLTPHIGSKVQTADLEQKLFTSGNIGDKTYGLPMGQTTHVLQYDAARWTEAGAKLPADGWTWDDLRDASAKVSAKFGPKVSGLSDPFGIEDWFGDWLRQQGKDLYTADGKLGYTEAEVVRWWQMAVDFKNAKALTPPAVTSNTTNTPFPRKESTAEFCPDSTVGMTSWETYGSEFKLSAFPTAGTSLGQFTQPPMMLSIAQRTKNQDAALTFADFFLNDPEAGALLGMSRGLPPNLKIRQTLSGTLKDEWKMVADYEALVSPKLLPAPPPPPKGAGVVKTQFQRIYDDVMNGTATPEKAAPRLMSEIQQALGA</sequence>
<dbReference type="InterPro" id="IPR006059">
    <property type="entry name" value="SBP"/>
</dbReference>
<feature type="signal peptide" evidence="1">
    <location>
        <begin position="1"/>
        <end position="19"/>
    </location>
</feature>
<keyword evidence="1" id="KW-0732">Signal</keyword>
<evidence type="ECO:0000313" key="2">
    <source>
        <dbReference type="EMBL" id="KUL40342.1"/>
    </source>
</evidence>
<dbReference type="InterPro" id="IPR050490">
    <property type="entry name" value="Bact_solute-bd_prot1"/>
</dbReference>
<reference evidence="2 3" key="1">
    <citation type="submission" date="2015-10" db="EMBL/GenBank/DDBJ databases">
        <authorList>
            <person name="Gilbert D.G."/>
        </authorList>
    </citation>
    <scope>NUCLEOTIDE SEQUENCE [LARGE SCALE GENOMIC DNA]</scope>
    <source>
        <strain evidence="2 3">NRRL B-16712</strain>
    </source>
</reference>
<dbReference type="PANTHER" id="PTHR43649">
    <property type="entry name" value="ARABINOSE-BINDING PROTEIN-RELATED"/>
    <property type="match status" value="1"/>
</dbReference>
<proteinExistence type="predicted"/>
<protein>
    <recommendedName>
        <fullName evidence="4">Sugar ABC transporter substrate-binding protein</fullName>
    </recommendedName>
</protein>
<evidence type="ECO:0008006" key="4">
    <source>
        <dbReference type="Google" id="ProtNLM"/>
    </source>
</evidence>
<evidence type="ECO:0000313" key="3">
    <source>
        <dbReference type="Proteomes" id="UP000053244"/>
    </source>
</evidence>
<comment type="caution">
    <text evidence="2">The sequence shown here is derived from an EMBL/GenBank/DDBJ whole genome shotgun (WGS) entry which is preliminary data.</text>
</comment>
<dbReference type="Pfam" id="PF13416">
    <property type="entry name" value="SBP_bac_8"/>
    <property type="match status" value="1"/>
</dbReference>
<dbReference type="EMBL" id="LLZH01000030">
    <property type="protein sequence ID" value="KUL40342.1"/>
    <property type="molecule type" value="Genomic_DNA"/>
</dbReference>
<organism evidence="2 3">
    <name type="scientific">Actinoplanes awajinensis subsp. mycoplanecinus</name>
    <dbReference type="NCBI Taxonomy" id="135947"/>
    <lineage>
        <taxon>Bacteria</taxon>
        <taxon>Bacillati</taxon>
        <taxon>Actinomycetota</taxon>
        <taxon>Actinomycetes</taxon>
        <taxon>Micromonosporales</taxon>
        <taxon>Micromonosporaceae</taxon>
        <taxon>Actinoplanes</taxon>
    </lineage>
</organism>
<dbReference type="PANTHER" id="PTHR43649:SF30">
    <property type="entry name" value="ABC TRANSPORTER SUBSTRATE-BINDING PROTEIN"/>
    <property type="match status" value="1"/>
</dbReference>
<dbReference type="PROSITE" id="PS51318">
    <property type="entry name" value="TAT"/>
    <property type="match status" value="1"/>
</dbReference>
<dbReference type="Proteomes" id="UP000053244">
    <property type="component" value="Unassembled WGS sequence"/>
</dbReference>
<dbReference type="AlphaFoldDB" id="A0A0X3V7U9"/>
<accession>A0A0X3V7U9</accession>
<dbReference type="InterPro" id="IPR006311">
    <property type="entry name" value="TAT_signal"/>
</dbReference>
<dbReference type="RefSeq" id="WP_083970986.1">
    <property type="nucleotide sequence ID" value="NZ_LLZH01000030.1"/>
</dbReference>
<dbReference type="PROSITE" id="PS51257">
    <property type="entry name" value="PROKAR_LIPOPROTEIN"/>
    <property type="match status" value="1"/>
</dbReference>
<feature type="chain" id="PRO_5039484638" description="Sugar ABC transporter substrate-binding protein" evidence="1">
    <location>
        <begin position="20"/>
        <end position="425"/>
    </location>
</feature>
<gene>
    <name evidence="2" type="ORF">ADL15_07475</name>
</gene>
<dbReference type="Gene3D" id="3.40.190.10">
    <property type="entry name" value="Periplasmic binding protein-like II"/>
    <property type="match status" value="2"/>
</dbReference>